<dbReference type="InterPro" id="IPR006056">
    <property type="entry name" value="RidA"/>
</dbReference>
<protein>
    <submittedName>
        <fullName evidence="2">RidA family protein</fullName>
    </submittedName>
</protein>
<comment type="caution">
    <text evidence="2">The sequence shown here is derived from an EMBL/GenBank/DDBJ whole genome shotgun (WGS) entry which is preliminary data.</text>
</comment>
<dbReference type="InterPro" id="IPR019897">
    <property type="entry name" value="RidA_CS"/>
</dbReference>
<dbReference type="Pfam" id="PF01042">
    <property type="entry name" value="Ribonuc_L-PSP"/>
    <property type="match status" value="1"/>
</dbReference>
<sequence length="127" mass="13953">MNKRIICSKNAPAAIGPYSQGIGFSNLVFLSGQLPVNPSTGEMPKGVEEQAKQSIENIISILKEEGLTLRDVVKTTVFLKNLENFSKVNEIYGEYFEGFYPARSCVEVAALPKDAEIEIEVIAVKND</sequence>
<dbReference type="CDD" id="cd00448">
    <property type="entry name" value="YjgF_YER057c_UK114_family"/>
    <property type="match status" value="1"/>
</dbReference>
<organism evidence="2 3">
    <name type="scientific">Clostridium mobile</name>
    <dbReference type="NCBI Taxonomy" id="2841512"/>
    <lineage>
        <taxon>Bacteria</taxon>
        <taxon>Bacillati</taxon>
        <taxon>Bacillota</taxon>
        <taxon>Clostridia</taxon>
        <taxon>Eubacteriales</taxon>
        <taxon>Clostridiaceae</taxon>
        <taxon>Clostridium</taxon>
    </lineage>
</organism>
<dbReference type="NCBIfam" id="TIGR00004">
    <property type="entry name" value="Rid family detoxifying hydrolase"/>
    <property type="match status" value="1"/>
</dbReference>
<dbReference type="InterPro" id="IPR006175">
    <property type="entry name" value="YjgF/YER057c/UK114"/>
</dbReference>
<dbReference type="RefSeq" id="WP_216439850.1">
    <property type="nucleotide sequence ID" value="NZ_JAHLQF010000003.1"/>
</dbReference>
<evidence type="ECO:0000313" key="3">
    <source>
        <dbReference type="Proteomes" id="UP000726170"/>
    </source>
</evidence>
<name>A0ABS6EJB5_9CLOT</name>
<evidence type="ECO:0000313" key="2">
    <source>
        <dbReference type="EMBL" id="MBU5485296.1"/>
    </source>
</evidence>
<proteinExistence type="inferred from homology"/>
<dbReference type="Proteomes" id="UP000726170">
    <property type="component" value="Unassembled WGS sequence"/>
</dbReference>
<dbReference type="PANTHER" id="PTHR11803">
    <property type="entry name" value="2-IMINOBUTANOATE/2-IMINOPROPANOATE DEAMINASE RIDA"/>
    <property type="match status" value="1"/>
</dbReference>
<comment type="similarity">
    <text evidence="1">Belongs to the RutC family.</text>
</comment>
<gene>
    <name evidence="2" type="ORF">KQI86_13210</name>
</gene>
<reference evidence="2 3" key="1">
    <citation type="submission" date="2021-06" db="EMBL/GenBank/DDBJ databases">
        <authorList>
            <person name="Sun Q."/>
            <person name="Li D."/>
        </authorList>
    </citation>
    <scope>NUCLEOTIDE SEQUENCE [LARGE SCALE GENOMIC DNA]</scope>
    <source>
        <strain evidence="2 3">MSJ-11</strain>
    </source>
</reference>
<evidence type="ECO:0000256" key="1">
    <source>
        <dbReference type="ARBA" id="ARBA00010552"/>
    </source>
</evidence>
<dbReference type="PROSITE" id="PS01094">
    <property type="entry name" value="UPF0076"/>
    <property type="match status" value="1"/>
</dbReference>
<dbReference type="PANTHER" id="PTHR11803:SF59">
    <property type="entry name" value="ENDORIBONUCLEASE"/>
    <property type="match status" value="1"/>
</dbReference>
<keyword evidence="3" id="KW-1185">Reference proteome</keyword>
<dbReference type="EMBL" id="JAHLQF010000003">
    <property type="protein sequence ID" value="MBU5485296.1"/>
    <property type="molecule type" value="Genomic_DNA"/>
</dbReference>
<accession>A0ABS6EJB5</accession>